<dbReference type="PANTHER" id="PTHR11668">
    <property type="entry name" value="SERINE/THREONINE PROTEIN PHOSPHATASE"/>
    <property type="match status" value="1"/>
</dbReference>
<dbReference type="VEuPathDB" id="FungiDB:PC110_g15981"/>
<dbReference type="Proteomes" id="UP000688947">
    <property type="component" value="Unassembled WGS sequence"/>
</dbReference>
<dbReference type="CDD" id="cd00144">
    <property type="entry name" value="MPP_PPP_family"/>
    <property type="match status" value="1"/>
</dbReference>
<sequence length="640" mass="69952">MRKSMKLHDATIHRSSWTLPSSSALAQRLELQRETVKMSYSLGEQLHQHQTSSPHSNLPGSLSLGSSASEKRCTQACFLLEEQNARELQKLRDSYVALKLETDKEIAFLKQQLVSAVSSGHSTSPTKTTSAGSKVPPFTSPPYQASTETTASSPHTLVPTVYSITDSGVKPSGRIDRLGSIKSAQVLASLRPFPIPATGEVAVARRVLAALADPMMATRPYLRSLQFAADLVELSVQVGAILESEARCLDLPSPVYVFGDVHGNWTDLRFFAENIWHLGLELTAGSFLFLGDYVDRGSSSLECIAYLFAHKLLYPGKIFLLRGNHETRAVNGLEAHYGSGCLLAQCKTRFGTSEGSVIWHQLNNSFDRLPVAAVIDSDIFCVHGGIPRPIEENEDLLETIAKLPTAASLDTLDVAFYADNPQLSMIADMIWGDPVRNEGSMERASNWKLDSRGFGKSPRGGVAVRFGSRAVDKFLGQYGFSRILRAHEAALAGLSFSNSARVITVFSTSKDHGLGDDASCGCVLVDNQHLRFFNRARNAGKNRRQLLIRRHSGSRTNGTSWISRLSSGLSPSNFPGSLYRQRGGQDGDGGDTDDEDDQSVVHYSADALRISSLDHDRLTTYEFDQSGAQSHENNNQVDDD</sequence>
<name>A0A8T1UHD7_9STRA</name>
<feature type="compositionally biased region" description="Low complexity" evidence="2">
    <location>
        <begin position="52"/>
        <end position="65"/>
    </location>
</feature>
<evidence type="ECO:0000313" key="4">
    <source>
        <dbReference type="EMBL" id="KAG6959950.1"/>
    </source>
</evidence>
<keyword evidence="1" id="KW-0378">Hydrolase</keyword>
<feature type="compositionally biased region" description="Polar residues" evidence="2">
    <location>
        <begin position="118"/>
        <end position="132"/>
    </location>
</feature>
<accession>A0A8T1UHD7</accession>
<evidence type="ECO:0000313" key="5">
    <source>
        <dbReference type="Proteomes" id="UP000688947"/>
    </source>
</evidence>
<dbReference type="PROSITE" id="PS00125">
    <property type="entry name" value="SER_THR_PHOSPHATASE"/>
    <property type="match status" value="1"/>
</dbReference>
<feature type="domain" description="Serine/threonine specific protein phosphatases" evidence="3">
    <location>
        <begin position="321"/>
        <end position="326"/>
    </location>
</feature>
<dbReference type="OrthoDB" id="256429at2759"/>
<dbReference type="GO" id="GO:0004722">
    <property type="term" value="F:protein serine/threonine phosphatase activity"/>
    <property type="evidence" value="ECO:0007669"/>
    <property type="project" value="UniProtKB-EC"/>
</dbReference>
<feature type="region of interest" description="Disordered" evidence="2">
    <location>
        <begin position="554"/>
        <end position="603"/>
    </location>
</feature>
<comment type="similarity">
    <text evidence="1">Belongs to the PPP phosphatase family.</text>
</comment>
<dbReference type="InterPro" id="IPR050341">
    <property type="entry name" value="PP1_catalytic_subunit"/>
</dbReference>
<evidence type="ECO:0000256" key="1">
    <source>
        <dbReference type="RuleBase" id="RU004273"/>
    </source>
</evidence>
<gene>
    <name evidence="4" type="ORF">JG687_00008487</name>
</gene>
<dbReference type="GO" id="GO:0005737">
    <property type="term" value="C:cytoplasm"/>
    <property type="evidence" value="ECO:0007669"/>
    <property type="project" value="TreeGrafter"/>
</dbReference>
<dbReference type="EMBL" id="JAENGZ010000409">
    <property type="protein sequence ID" value="KAG6959950.1"/>
    <property type="molecule type" value="Genomic_DNA"/>
</dbReference>
<dbReference type="Pfam" id="PF00149">
    <property type="entry name" value="Metallophos"/>
    <property type="match status" value="1"/>
</dbReference>
<dbReference type="PANTHER" id="PTHR11668:SF496">
    <property type="entry name" value="SERINE_THREONINE-PROTEIN PHOSPHATASE"/>
    <property type="match status" value="1"/>
</dbReference>
<evidence type="ECO:0000259" key="3">
    <source>
        <dbReference type="PROSITE" id="PS00125"/>
    </source>
</evidence>
<feature type="compositionally biased region" description="Acidic residues" evidence="2">
    <location>
        <begin position="588"/>
        <end position="598"/>
    </location>
</feature>
<feature type="compositionally biased region" description="Polar residues" evidence="2">
    <location>
        <begin position="554"/>
        <end position="575"/>
    </location>
</feature>
<feature type="region of interest" description="Disordered" evidence="2">
    <location>
        <begin position="118"/>
        <end position="152"/>
    </location>
</feature>
<feature type="compositionally biased region" description="Polar residues" evidence="2">
    <location>
        <begin position="622"/>
        <end position="640"/>
    </location>
</feature>
<dbReference type="InterPro" id="IPR004843">
    <property type="entry name" value="Calcineurin-like_PHP"/>
</dbReference>
<dbReference type="InterPro" id="IPR006186">
    <property type="entry name" value="Ser/Thr-sp_prot-phosphatase"/>
</dbReference>
<evidence type="ECO:0000256" key="2">
    <source>
        <dbReference type="SAM" id="MobiDB-lite"/>
    </source>
</evidence>
<dbReference type="EC" id="3.1.3.16" evidence="1"/>
<feature type="region of interest" description="Disordered" evidence="2">
    <location>
        <begin position="44"/>
        <end position="65"/>
    </location>
</feature>
<comment type="catalytic activity">
    <reaction evidence="1">
        <text>O-phospho-L-threonyl-[protein] + H2O = L-threonyl-[protein] + phosphate</text>
        <dbReference type="Rhea" id="RHEA:47004"/>
        <dbReference type="Rhea" id="RHEA-COMP:11060"/>
        <dbReference type="Rhea" id="RHEA-COMP:11605"/>
        <dbReference type="ChEBI" id="CHEBI:15377"/>
        <dbReference type="ChEBI" id="CHEBI:30013"/>
        <dbReference type="ChEBI" id="CHEBI:43474"/>
        <dbReference type="ChEBI" id="CHEBI:61977"/>
        <dbReference type="EC" id="3.1.3.16"/>
    </reaction>
</comment>
<organism evidence="4 5">
    <name type="scientific">Phytophthora cactorum</name>
    <dbReference type="NCBI Taxonomy" id="29920"/>
    <lineage>
        <taxon>Eukaryota</taxon>
        <taxon>Sar</taxon>
        <taxon>Stramenopiles</taxon>
        <taxon>Oomycota</taxon>
        <taxon>Peronosporomycetes</taxon>
        <taxon>Peronosporales</taxon>
        <taxon>Peronosporaceae</taxon>
        <taxon>Phytophthora</taxon>
    </lineage>
</organism>
<feature type="compositionally biased region" description="Polar residues" evidence="2">
    <location>
        <begin position="141"/>
        <end position="152"/>
    </location>
</feature>
<dbReference type="GO" id="GO:0005634">
    <property type="term" value="C:nucleus"/>
    <property type="evidence" value="ECO:0007669"/>
    <property type="project" value="TreeGrafter"/>
</dbReference>
<dbReference type="AlphaFoldDB" id="A0A8T1UHD7"/>
<feature type="region of interest" description="Disordered" evidence="2">
    <location>
        <begin position="621"/>
        <end position="640"/>
    </location>
</feature>
<proteinExistence type="inferred from homology"/>
<comment type="caution">
    <text evidence="4">The sequence shown here is derived from an EMBL/GenBank/DDBJ whole genome shotgun (WGS) entry which is preliminary data.</text>
</comment>
<dbReference type="SMART" id="SM00156">
    <property type="entry name" value="PP2Ac"/>
    <property type="match status" value="1"/>
</dbReference>
<protein>
    <recommendedName>
        <fullName evidence="1">Serine/threonine-protein phosphatase</fullName>
        <ecNumber evidence="1">3.1.3.16</ecNumber>
    </recommendedName>
</protein>
<reference evidence="4" key="1">
    <citation type="submission" date="2021-01" db="EMBL/GenBank/DDBJ databases">
        <title>Phytophthora aleatoria, a newly-described species from Pinus radiata is distinct from Phytophthora cactorum isolates based on comparative genomics.</title>
        <authorList>
            <person name="Mcdougal R."/>
            <person name="Panda P."/>
            <person name="Williams N."/>
            <person name="Studholme D.J."/>
        </authorList>
    </citation>
    <scope>NUCLEOTIDE SEQUENCE</scope>
    <source>
        <strain evidence="4">NZFS 3830</strain>
    </source>
</reference>